<protein>
    <submittedName>
        <fullName evidence="5">Succinyl-diaminopimelate desuccinylase</fullName>
        <ecNumber evidence="5">3.5.1.18</ecNumber>
    </submittedName>
</protein>
<dbReference type="Gene3D" id="3.30.70.360">
    <property type="match status" value="1"/>
</dbReference>
<dbReference type="OMA" id="CNVKFMI"/>
<dbReference type="Pfam" id="PF07687">
    <property type="entry name" value="M20_dimer"/>
    <property type="match status" value="1"/>
</dbReference>
<evidence type="ECO:0000259" key="4">
    <source>
        <dbReference type="Pfam" id="PF07687"/>
    </source>
</evidence>
<reference evidence="5 6" key="1">
    <citation type="submission" date="2018-06" db="EMBL/GenBank/DDBJ databases">
        <authorList>
            <consortium name="Pathogen Informatics"/>
            <person name="Doyle S."/>
        </authorList>
    </citation>
    <scope>NUCLEOTIDE SEQUENCE [LARGE SCALE GENOMIC DNA]</scope>
    <source>
        <strain evidence="5 6">NCTC11820</strain>
    </source>
</reference>
<name>A0A2X2YJ42_9ACTO</name>
<evidence type="ECO:0000313" key="5">
    <source>
        <dbReference type="EMBL" id="SQB64446.1"/>
    </source>
</evidence>
<dbReference type="RefSeq" id="WP_004006692.1">
    <property type="nucleotide sequence ID" value="NZ_CP068112.1"/>
</dbReference>
<feature type="domain" description="Peptidase M20 dimerisation" evidence="4">
    <location>
        <begin position="199"/>
        <end position="345"/>
    </location>
</feature>
<dbReference type="GO" id="GO:0046872">
    <property type="term" value="F:metal ion binding"/>
    <property type="evidence" value="ECO:0007669"/>
    <property type="project" value="UniProtKB-KW"/>
</dbReference>
<dbReference type="InterPro" id="IPR002933">
    <property type="entry name" value="Peptidase_M20"/>
</dbReference>
<accession>A0A2X2YJ42</accession>
<evidence type="ECO:0000256" key="1">
    <source>
        <dbReference type="ARBA" id="ARBA00022670"/>
    </source>
</evidence>
<dbReference type="GO" id="GO:0009014">
    <property type="term" value="F:succinyl-diaminopimelate desuccinylase activity"/>
    <property type="evidence" value="ECO:0007669"/>
    <property type="project" value="UniProtKB-EC"/>
</dbReference>
<organism evidence="5 6">
    <name type="scientific">Mobiluncus curtisii</name>
    <dbReference type="NCBI Taxonomy" id="2051"/>
    <lineage>
        <taxon>Bacteria</taxon>
        <taxon>Bacillati</taxon>
        <taxon>Actinomycetota</taxon>
        <taxon>Actinomycetes</taxon>
        <taxon>Actinomycetales</taxon>
        <taxon>Actinomycetaceae</taxon>
        <taxon>Mobiluncus</taxon>
    </lineage>
</organism>
<dbReference type="Gene3D" id="3.40.630.10">
    <property type="entry name" value="Zn peptidases"/>
    <property type="match status" value="1"/>
</dbReference>
<gene>
    <name evidence="5" type="primary">dapE</name>
    <name evidence="5" type="ORF">NCTC11820_00790</name>
</gene>
<dbReference type="Proteomes" id="UP000250245">
    <property type="component" value="Unassembled WGS sequence"/>
</dbReference>
<keyword evidence="3 5" id="KW-0378">Hydrolase</keyword>
<sequence>MEEVTLRERVTADFNNVVEFLKDLVRIPAVSSLPEHASDMQVSAEYIVKNLEAAGATARIVTVTDSKTGLVSRPAILAEKSGPAGAPTVLLYAHHDVQPTGDLDKWDSDPFEPVERDGRLYGRGASDDGAGVATHLGMLRAWGDKLPVNVKIFIEGEEEVGSPTFNAFLEQNREFLQADVIIVTDSGNWDVHQPALTTGLRGVLSVDVNVKTLDHAVHSGAFGGVTVDALTCLCRLLATLHNQKGSVAVPGLVTKTVADVDYPEDDLRKQMGAVAGLELTGTGDLASRLWTQPAISVIGIDAPSVANSSNTIIPQAKARISMRIAPGQDPQKAAQALSDYLVANAPFGAEVSVECLETGPAYAANLDSPVLALMHGALTDAFGVKSVNIGQGGSIPFIATFQEFFPAAEVLVTGVEDPYTNAHSENESQDIADLQGAVLAESLLLGRLAKDANTPQN</sequence>
<dbReference type="EMBL" id="UASJ01000001">
    <property type="protein sequence ID" value="SQB64446.1"/>
    <property type="molecule type" value="Genomic_DNA"/>
</dbReference>
<dbReference type="PANTHER" id="PTHR43270:SF12">
    <property type="entry name" value="SUCCINYL-DIAMINOPIMELATE DESUCCINYLASE"/>
    <property type="match status" value="1"/>
</dbReference>
<dbReference type="GO" id="GO:0008233">
    <property type="term" value="F:peptidase activity"/>
    <property type="evidence" value="ECO:0007669"/>
    <property type="project" value="UniProtKB-KW"/>
</dbReference>
<evidence type="ECO:0000256" key="2">
    <source>
        <dbReference type="ARBA" id="ARBA00022723"/>
    </source>
</evidence>
<proteinExistence type="predicted"/>
<dbReference type="GO" id="GO:0006508">
    <property type="term" value="P:proteolysis"/>
    <property type="evidence" value="ECO:0007669"/>
    <property type="project" value="UniProtKB-KW"/>
</dbReference>
<dbReference type="InterPro" id="IPR011650">
    <property type="entry name" value="Peptidase_M20_dimer"/>
</dbReference>
<evidence type="ECO:0000313" key="6">
    <source>
        <dbReference type="Proteomes" id="UP000250245"/>
    </source>
</evidence>
<dbReference type="EC" id="3.5.1.18" evidence="5"/>
<dbReference type="AlphaFoldDB" id="A0A2X2YJ42"/>
<dbReference type="SUPFAM" id="SSF53187">
    <property type="entry name" value="Zn-dependent exopeptidases"/>
    <property type="match status" value="1"/>
</dbReference>
<dbReference type="GeneID" id="55565901"/>
<evidence type="ECO:0000256" key="3">
    <source>
        <dbReference type="ARBA" id="ARBA00022801"/>
    </source>
</evidence>
<dbReference type="PANTHER" id="PTHR43270">
    <property type="entry name" value="BETA-ALA-HIS DIPEPTIDASE"/>
    <property type="match status" value="1"/>
</dbReference>
<dbReference type="Pfam" id="PF01546">
    <property type="entry name" value="Peptidase_M20"/>
    <property type="match status" value="1"/>
</dbReference>
<keyword evidence="1" id="KW-0645">Protease</keyword>
<dbReference type="NCBIfam" id="NF005914">
    <property type="entry name" value="PRK07907.1"/>
    <property type="match status" value="1"/>
</dbReference>
<dbReference type="InterPro" id="IPR051458">
    <property type="entry name" value="Cyt/Met_Dipeptidase"/>
</dbReference>
<keyword evidence="2" id="KW-0479">Metal-binding</keyword>